<reference evidence="3" key="1">
    <citation type="submission" date="2007-11" db="EMBL/GenBank/DDBJ databases">
        <title>Complete genome sequence of Clostridium phytofermentans ISDg.</title>
        <authorList>
            <person name="Leschine S.B."/>
            <person name="Warnick T.A."/>
            <person name="Blanchard J.L."/>
            <person name="Schnell D.J."/>
            <person name="Petit E.L."/>
            <person name="LaTouf W.G."/>
            <person name="Copeland A."/>
            <person name="Lucas S."/>
            <person name="Lapidus A."/>
            <person name="Barry K."/>
            <person name="Glavina del Rio T."/>
            <person name="Dalin E."/>
            <person name="Tice H."/>
            <person name="Pitluck S."/>
            <person name="Kiss H."/>
            <person name="Brettin T."/>
            <person name="Bruce D."/>
            <person name="Detter J.C."/>
            <person name="Han C."/>
            <person name="Kuske C."/>
            <person name="Schmutz J."/>
            <person name="Larimer F."/>
            <person name="Land M."/>
            <person name="Hauser L."/>
            <person name="Kyrpides N."/>
            <person name="Kim E.A."/>
            <person name="Richardson P."/>
        </authorList>
    </citation>
    <scope>NUCLEOTIDE SEQUENCE [LARGE SCALE GENOMIC DNA]</scope>
    <source>
        <strain evidence="3">ATCC 700394 / DSM 18823 / ISDg</strain>
    </source>
</reference>
<dbReference type="AlphaFoldDB" id="A9KQS2"/>
<keyword evidence="3" id="KW-1185">Reference proteome</keyword>
<dbReference type="RefSeq" id="WP_012199639.1">
    <property type="nucleotide sequence ID" value="NC_010001.1"/>
</dbReference>
<dbReference type="HOGENOM" id="CLU_681062_0_0_9"/>
<protein>
    <submittedName>
        <fullName evidence="2">Uncharacterized protein</fullName>
    </submittedName>
</protein>
<dbReference type="eggNOG" id="COG1633">
    <property type="taxonomic scope" value="Bacteria"/>
</dbReference>
<organism evidence="2 3">
    <name type="scientific">Lachnoclostridium phytofermentans (strain ATCC 700394 / DSM 18823 / ISDg)</name>
    <name type="common">Clostridium phytofermentans</name>
    <dbReference type="NCBI Taxonomy" id="357809"/>
    <lineage>
        <taxon>Bacteria</taxon>
        <taxon>Bacillati</taxon>
        <taxon>Bacillota</taxon>
        <taxon>Clostridia</taxon>
        <taxon>Lachnospirales</taxon>
        <taxon>Lachnospiraceae</taxon>
    </lineage>
</organism>
<gene>
    <name evidence="2" type="ordered locus">Cphy_1611</name>
</gene>
<name>A9KQS2_LACP7</name>
<evidence type="ECO:0000313" key="2">
    <source>
        <dbReference type="EMBL" id="ABX41985.1"/>
    </source>
</evidence>
<dbReference type="InterPro" id="IPR009078">
    <property type="entry name" value="Ferritin-like_SF"/>
</dbReference>
<accession>A9KQS2</accession>
<evidence type="ECO:0000313" key="3">
    <source>
        <dbReference type="Proteomes" id="UP000000370"/>
    </source>
</evidence>
<feature type="region of interest" description="Disordered" evidence="1">
    <location>
        <begin position="357"/>
        <end position="382"/>
    </location>
</feature>
<proteinExistence type="predicted"/>
<sequence length="382" mass="44289">MITHDIIIKYRSIEYVFEQIQLDCPNNDIRRGLALIRRVEQQQQKAIASLKPKDETILEHTISYEQLAVDLTAELAKREPDKNVKAALDFALLEDFDHLYRYSDLLEATMGVKSEELVGHYAEIMPGRPTISEHRYPFDNVRFFINCKSAVPITKLNVAIITAAEQQTMNYYMNVAALYDHDDLGRQLYQEIGLIEEQHVTQYGSLLDTKTTFLENLLMHEYTECYLYYSCFEDETDLCIKGIWEEHFHQEVAHLHMAADMLKKYEKKDWQEVIPDGNFPQLLTLHENKAYVRDILANTVQNTSKKEEYVDVASLSSDADFFKFQKAVNEPVEEVPTHIVIQSYIDSKGEDYRYQDTDHPVPALGDRTKDNVTVGREANANE</sequence>
<dbReference type="OrthoDB" id="1836949at2"/>
<dbReference type="STRING" id="357809.Cphy_1611"/>
<dbReference type="KEGG" id="cpy:Cphy_1611"/>
<dbReference type="Proteomes" id="UP000000370">
    <property type="component" value="Chromosome"/>
</dbReference>
<dbReference type="SUPFAM" id="SSF47240">
    <property type="entry name" value="Ferritin-like"/>
    <property type="match status" value="1"/>
</dbReference>
<evidence type="ECO:0000256" key="1">
    <source>
        <dbReference type="SAM" id="MobiDB-lite"/>
    </source>
</evidence>
<dbReference type="EMBL" id="CP000885">
    <property type="protein sequence ID" value="ABX41985.1"/>
    <property type="molecule type" value="Genomic_DNA"/>
</dbReference>